<evidence type="ECO:0000256" key="1">
    <source>
        <dbReference type="SAM" id="Phobius"/>
    </source>
</evidence>
<reference evidence="4" key="1">
    <citation type="submission" date="2016-01" db="EMBL/GenBank/DDBJ databases">
        <authorList>
            <person name="Mitreva M."/>
            <person name="Pepin K.H."/>
            <person name="Mihindukulasuriya K.A."/>
            <person name="Fulton R."/>
            <person name="Fronick C."/>
            <person name="O'Laughlin M."/>
            <person name="Miner T."/>
            <person name="Herter B."/>
            <person name="Rosa B.A."/>
            <person name="Cordes M."/>
            <person name="Tomlinson C."/>
            <person name="Wollam A."/>
            <person name="Palsikar V.B."/>
            <person name="Mardis E.R."/>
            <person name="Wilson R.K."/>
        </authorList>
    </citation>
    <scope>NUCLEOTIDE SEQUENCE [LARGE SCALE GENOMIC DNA]</scope>
    <source>
        <strain evidence="4">KA00683</strain>
    </source>
</reference>
<feature type="transmembrane region" description="Helical" evidence="1">
    <location>
        <begin position="364"/>
        <end position="381"/>
    </location>
</feature>
<dbReference type="OrthoDB" id="9806952at2"/>
<keyword evidence="1" id="KW-0472">Membrane</keyword>
<feature type="transmembrane region" description="Helical" evidence="1">
    <location>
        <begin position="328"/>
        <end position="358"/>
    </location>
</feature>
<evidence type="ECO:0000259" key="2">
    <source>
        <dbReference type="SMART" id="SM00471"/>
    </source>
</evidence>
<feature type="transmembrane region" description="Helical" evidence="1">
    <location>
        <begin position="14"/>
        <end position="32"/>
    </location>
</feature>
<proteinExistence type="predicted"/>
<keyword evidence="4" id="KW-1185">Reference proteome</keyword>
<keyword evidence="1" id="KW-0812">Transmembrane</keyword>
<keyword evidence="1" id="KW-1133">Transmembrane helix</keyword>
<evidence type="ECO:0000313" key="4">
    <source>
        <dbReference type="Proteomes" id="UP000070224"/>
    </source>
</evidence>
<dbReference type="InterPro" id="IPR006675">
    <property type="entry name" value="HDIG_dom"/>
</dbReference>
<dbReference type="InterPro" id="IPR011624">
    <property type="entry name" value="Metal-dep_PHydrolase_7TM_extra"/>
</dbReference>
<dbReference type="AlphaFoldDB" id="A0A134B5Y8"/>
<dbReference type="EMBL" id="LSDK01000093">
    <property type="protein sequence ID" value="KXB75351.1"/>
    <property type="molecule type" value="Genomic_DNA"/>
</dbReference>
<dbReference type="InterPro" id="IPR011621">
    <property type="entry name" value="Metal-dep_PHydrolase_7TM_intra"/>
</dbReference>
<protein>
    <submittedName>
        <fullName evidence="3">7TM receptor with intracellular HD hydrolase</fullName>
    </submittedName>
</protein>
<keyword evidence="3" id="KW-0378">Hydrolase</keyword>
<feature type="transmembrane region" description="Helical" evidence="1">
    <location>
        <begin position="298"/>
        <end position="316"/>
    </location>
</feature>
<feature type="transmembrane region" description="Helical" evidence="1">
    <location>
        <begin position="269"/>
        <end position="292"/>
    </location>
</feature>
<dbReference type="RefSeq" id="WP_060935628.1">
    <property type="nucleotide sequence ID" value="NZ_KQ960453.1"/>
</dbReference>
<dbReference type="Proteomes" id="UP000070224">
    <property type="component" value="Unassembled WGS sequence"/>
</dbReference>
<dbReference type="InterPro" id="IPR052722">
    <property type="entry name" value="PgpH_phosphodiesterase"/>
</dbReference>
<dbReference type="CDD" id="cd00077">
    <property type="entry name" value="HDc"/>
    <property type="match status" value="1"/>
</dbReference>
<dbReference type="GO" id="GO:0016787">
    <property type="term" value="F:hydrolase activity"/>
    <property type="evidence" value="ECO:0007669"/>
    <property type="project" value="UniProtKB-KW"/>
</dbReference>
<dbReference type="PANTHER" id="PTHR36442">
    <property type="entry name" value="CYCLIC-DI-AMP PHOSPHODIESTERASE PGPH"/>
    <property type="match status" value="1"/>
</dbReference>
<accession>A0A134B5Y8</accession>
<dbReference type="SMART" id="SM00471">
    <property type="entry name" value="HDc"/>
    <property type="match status" value="1"/>
</dbReference>
<feature type="transmembrane region" description="Helical" evidence="1">
    <location>
        <begin position="390"/>
        <end position="408"/>
    </location>
</feature>
<sequence length="684" mass="77960">MFSFSIKKIVQGQAFRVLLAFALLAFVIMLLAPRNRSFQYAFSEGKPWSYDLITAPYDFPIYKSAEQLRMEQDSIRQETLPVYTYNSELLPRKLNQLHDDYERSFSKTLPREYYNFLQEELRQYYTRGMIQATALSSLKDEGHLEINLLGADNVLSRTPITTFYSLKEVYDMIFAHAEKAGLQRSELQKLSVASYLEDNVRYDKEYTAKVLDDALSSLSASTGMVQQGERIIDRGEIVTPHIYNILRSYNIEQVNRLGGDTASIINVGLFLYLLLLFSILGVYIILFCQPFLQQPRNLVLLLTLLFAFVAMTELQARTEFFPIQVIPYVMLLILLRAFFGSHLALSTYLFTILASAYFVPSEPLSFIFIQLSAGFTALFSLQSLTSRGQIIRAAFLVFLVYIGASMIVEWGHEGAISRGYWIQLLLYGVNLIFLMFSYIFAFIVERIFGYVSSVRLVELSDTNMPLLQELSEIAPGTFQHSYQVSILATAAATKIGADAQLIRTGALYHDIGKMLHPEFFTENSAANNPHKYLTYHESARAIIRHVLDGITLAQKHSLPDPVIEFIRTHHGRSTTRYFYNSYSNEHPDEVVDPEPFTYPGPNPYTKEQGILMLADSVEAASRSLGEYTEEGIRSLIAKIVDGIVSEGLLNDTPLTFHDIQEIKEVFYLKLKTMYHARIAYPDKK</sequence>
<dbReference type="NCBIfam" id="TIGR00277">
    <property type="entry name" value="HDIG"/>
    <property type="match status" value="1"/>
</dbReference>
<dbReference type="PATRIC" id="fig|322095.3.peg.1389"/>
<name>A0A134B5Y8_9PORP</name>
<dbReference type="STRING" id="322095.HMPREF3185_01409"/>
<dbReference type="Pfam" id="PF07697">
    <property type="entry name" value="7TMR-HDED"/>
    <property type="match status" value="1"/>
</dbReference>
<gene>
    <name evidence="3" type="ORF">HMPREF3185_01409</name>
</gene>
<organism evidence="3 4">
    <name type="scientific">Porphyromonas somerae</name>
    <dbReference type="NCBI Taxonomy" id="322095"/>
    <lineage>
        <taxon>Bacteria</taxon>
        <taxon>Pseudomonadati</taxon>
        <taxon>Bacteroidota</taxon>
        <taxon>Bacteroidia</taxon>
        <taxon>Bacteroidales</taxon>
        <taxon>Porphyromonadaceae</taxon>
        <taxon>Porphyromonas</taxon>
    </lineage>
</organism>
<feature type="domain" description="HD/PDEase" evidence="2">
    <location>
        <begin position="473"/>
        <end position="629"/>
    </location>
</feature>
<evidence type="ECO:0000313" key="3">
    <source>
        <dbReference type="EMBL" id="KXB75351.1"/>
    </source>
</evidence>
<comment type="caution">
    <text evidence="3">The sequence shown here is derived from an EMBL/GenBank/DDBJ whole genome shotgun (WGS) entry which is preliminary data.</text>
</comment>
<feature type="transmembrane region" description="Helical" evidence="1">
    <location>
        <begin position="420"/>
        <end position="444"/>
    </location>
</feature>
<dbReference type="SUPFAM" id="SSF109604">
    <property type="entry name" value="HD-domain/PDEase-like"/>
    <property type="match status" value="1"/>
</dbReference>
<dbReference type="InterPro" id="IPR003607">
    <property type="entry name" value="HD/PDEase_dom"/>
</dbReference>
<keyword evidence="3" id="KW-0675">Receptor</keyword>
<dbReference type="Pfam" id="PF07698">
    <property type="entry name" value="7TM-7TMR_HD"/>
    <property type="match status" value="1"/>
</dbReference>
<dbReference type="PANTHER" id="PTHR36442:SF1">
    <property type="entry name" value="CYCLIC-DI-AMP PHOSPHODIESTERASE PGPH"/>
    <property type="match status" value="1"/>
</dbReference>
<dbReference type="Gene3D" id="1.10.3210.10">
    <property type="entry name" value="Hypothetical protein af1432"/>
    <property type="match status" value="1"/>
</dbReference>
<dbReference type="InterPro" id="IPR006674">
    <property type="entry name" value="HD_domain"/>
</dbReference>
<dbReference type="Pfam" id="PF01966">
    <property type="entry name" value="HD"/>
    <property type="match status" value="1"/>
</dbReference>